<evidence type="ECO:0008006" key="6">
    <source>
        <dbReference type="Google" id="ProtNLM"/>
    </source>
</evidence>
<dbReference type="InterPro" id="IPR017937">
    <property type="entry name" value="Thioredoxin_CS"/>
</dbReference>
<dbReference type="PANTHER" id="PTHR46115">
    <property type="entry name" value="THIOREDOXIN-LIKE PROTEIN 1"/>
    <property type="match status" value="1"/>
</dbReference>
<dbReference type="Gene3D" id="3.40.30.10">
    <property type="entry name" value="Glutaredoxin"/>
    <property type="match status" value="1"/>
</dbReference>
<dbReference type="AlphaFoldDB" id="A0A6A7G5J0"/>
<dbReference type="PROSITE" id="PS51396">
    <property type="entry name" value="PUL"/>
    <property type="match status" value="1"/>
</dbReference>
<dbReference type="InterPro" id="IPR016024">
    <property type="entry name" value="ARM-type_fold"/>
</dbReference>
<dbReference type="Gene3D" id="1.10.260.100">
    <property type="match status" value="1"/>
</dbReference>
<dbReference type="Gene3D" id="1.25.10.10">
    <property type="entry name" value="Leucine-rich Repeat Variant"/>
    <property type="match status" value="1"/>
</dbReference>
<sequence>MSIPPALYDAITSNPEIMAIVQKPGVMEKFQRFMADPSLMQNSMNDPDISRLMQLVQSSGLGSQLAQMGGGGMGGFNNSAAESSSPASITEISSENHFNKLLEETDSSKLVVVDFYATWCGPCKRLAPVVKDLAQMYRKNVVFWKVDVDATAPLSVNKGVKSMPTFHFYRNGKKLHEVSGPNEKQLEQLVSRMSDPPKIELQASPYHHFPARDNELVFFKKVKFDPILSNIKKFSSEFDEQKGGNLSLSSEELPVLDSILSTLKNSMNYHSSKFALNEYALIDKLLTWPSAQLPPVLNLIRVLILHPEASKHYSQTDLLAKVLDRCSEYETNPHNALASLRIVLNMFSRHLLANLVLENHEVVIGAVTTAFTSSNKNIRVACASVILNLSIKFVADSTKYAAEKILAVSCILEALSKEQEPSVCYRLLVALGTLIFRDEDCTEISVSLDSLTVVEGIVQRFTELQSSDAMIKNVIDSGRELCQASADVSS</sequence>
<dbReference type="Pfam" id="PF00085">
    <property type="entry name" value="Thioredoxin"/>
    <property type="match status" value="1"/>
</dbReference>
<dbReference type="InterPro" id="IPR041243">
    <property type="entry name" value="STI1/HOP_DP"/>
</dbReference>
<dbReference type="SUPFAM" id="SSF48371">
    <property type="entry name" value="ARM repeat"/>
    <property type="match status" value="1"/>
</dbReference>
<evidence type="ECO:0000256" key="2">
    <source>
        <dbReference type="ARBA" id="ARBA00023157"/>
    </source>
</evidence>
<feature type="domain" description="PUL" evidence="4">
    <location>
        <begin position="207"/>
        <end position="481"/>
    </location>
</feature>
<dbReference type="PROSITE" id="PS00194">
    <property type="entry name" value="THIOREDOXIN_1"/>
    <property type="match status" value="1"/>
</dbReference>
<dbReference type="EMBL" id="IACT01006328">
    <property type="protein sequence ID" value="LAC25462.1"/>
    <property type="molecule type" value="mRNA"/>
</dbReference>
<protein>
    <recommendedName>
        <fullName evidence="6">Thioredoxin</fullName>
    </recommendedName>
</protein>
<dbReference type="Pfam" id="PF17830">
    <property type="entry name" value="STI1-HOP_DP"/>
    <property type="match status" value="1"/>
</dbReference>
<dbReference type="SUPFAM" id="SSF52833">
    <property type="entry name" value="Thioredoxin-like"/>
    <property type="match status" value="1"/>
</dbReference>
<feature type="domain" description="Thioredoxin" evidence="3">
    <location>
        <begin position="74"/>
        <end position="195"/>
    </location>
</feature>
<keyword evidence="1" id="KW-0677">Repeat</keyword>
<dbReference type="CDD" id="cd02947">
    <property type="entry name" value="TRX_family"/>
    <property type="match status" value="1"/>
</dbReference>
<dbReference type="InterPro" id="IPR036249">
    <property type="entry name" value="Thioredoxin-like_sf"/>
</dbReference>
<name>A0A6A7G5J0_9CRUS</name>
<dbReference type="PRINTS" id="PR00421">
    <property type="entry name" value="THIOREDOXIN"/>
</dbReference>
<evidence type="ECO:0000313" key="5">
    <source>
        <dbReference type="EMBL" id="LAC25462.1"/>
    </source>
</evidence>
<evidence type="ECO:0000259" key="4">
    <source>
        <dbReference type="PROSITE" id="PS51396"/>
    </source>
</evidence>
<dbReference type="InterPro" id="IPR013766">
    <property type="entry name" value="Thioredoxin_domain"/>
</dbReference>
<keyword evidence="2" id="KW-1015">Disulfide bond</keyword>
<dbReference type="InterPro" id="IPR013535">
    <property type="entry name" value="PUL_dom"/>
</dbReference>
<dbReference type="PROSITE" id="PS51352">
    <property type="entry name" value="THIOREDOXIN_2"/>
    <property type="match status" value="1"/>
</dbReference>
<evidence type="ECO:0000259" key="3">
    <source>
        <dbReference type="PROSITE" id="PS51352"/>
    </source>
</evidence>
<organism evidence="5">
    <name type="scientific">Hirondellea gigas</name>
    <dbReference type="NCBI Taxonomy" id="1518452"/>
    <lineage>
        <taxon>Eukaryota</taxon>
        <taxon>Metazoa</taxon>
        <taxon>Ecdysozoa</taxon>
        <taxon>Arthropoda</taxon>
        <taxon>Crustacea</taxon>
        <taxon>Multicrustacea</taxon>
        <taxon>Malacostraca</taxon>
        <taxon>Eumalacostraca</taxon>
        <taxon>Peracarida</taxon>
        <taxon>Amphipoda</taxon>
        <taxon>Amphilochidea</taxon>
        <taxon>Lysianassida</taxon>
        <taxon>Lysianassidira</taxon>
        <taxon>Lysianassoidea</taxon>
        <taxon>Lysianassidae</taxon>
        <taxon>Hirondellea</taxon>
    </lineage>
</organism>
<evidence type="ECO:0000256" key="1">
    <source>
        <dbReference type="ARBA" id="ARBA00022737"/>
    </source>
</evidence>
<dbReference type="FunFam" id="3.40.30.10:FF:000245">
    <property type="entry name" value="Thioredoxin"/>
    <property type="match status" value="1"/>
</dbReference>
<dbReference type="Pfam" id="PF08324">
    <property type="entry name" value="PUL"/>
    <property type="match status" value="1"/>
</dbReference>
<accession>A0A6A7G5J0</accession>
<proteinExistence type="evidence at transcript level"/>
<dbReference type="InterPro" id="IPR011989">
    <property type="entry name" value="ARM-like"/>
</dbReference>
<reference evidence="5" key="1">
    <citation type="submission" date="2017-11" db="EMBL/GenBank/DDBJ databases">
        <title>The sensing device of the deep-sea amphipod.</title>
        <authorList>
            <person name="Kobayashi H."/>
            <person name="Nagahama T."/>
            <person name="Arai W."/>
            <person name="Sasagawa Y."/>
            <person name="Umeda M."/>
            <person name="Hayashi T."/>
            <person name="Nikaido I."/>
            <person name="Watanabe H."/>
            <person name="Oguri K."/>
            <person name="Kitazato H."/>
            <person name="Fujioka K."/>
            <person name="Kido Y."/>
            <person name="Takami H."/>
        </authorList>
    </citation>
    <scope>NUCLEOTIDE SEQUENCE</scope>
    <source>
        <tissue evidence="5">Whole body</tissue>
    </source>
</reference>